<name>A0A8S1E085_9INSE</name>
<comment type="caution">
    <text evidence="1">The sequence shown here is derived from an EMBL/GenBank/DDBJ whole genome shotgun (WGS) entry which is preliminary data.</text>
</comment>
<protein>
    <submittedName>
        <fullName evidence="1">Uncharacterized protein</fullName>
    </submittedName>
</protein>
<reference evidence="1 2" key="1">
    <citation type="submission" date="2020-04" db="EMBL/GenBank/DDBJ databases">
        <authorList>
            <person name="Alioto T."/>
            <person name="Alioto T."/>
            <person name="Gomez Garrido J."/>
        </authorList>
    </citation>
    <scope>NUCLEOTIDE SEQUENCE [LARGE SCALE GENOMIC DNA]</scope>
</reference>
<proteinExistence type="predicted"/>
<accession>A0A8S1E085</accession>
<evidence type="ECO:0000313" key="2">
    <source>
        <dbReference type="Proteomes" id="UP000494165"/>
    </source>
</evidence>
<evidence type="ECO:0000313" key="1">
    <source>
        <dbReference type="EMBL" id="CAB3386888.1"/>
    </source>
</evidence>
<dbReference type="Proteomes" id="UP000494165">
    <property type="component" value="Unassembled WGS sequence"/>
</dbReference>
<dbReference type="EMBL" id="CADEPI010000516">
    <property type="protein sequence ID" value="CAB3386888.1"/>
    <property type="molecule type" value="Genomic_DNA"/>
</dbReference>
<gene>
    <name evidence="1" type="ORF">CLODIP_2_CD00688</name>
</gene>
<organism evidence="1 2">
    <name type="scientific">Cloeon dipterum</name>
    <dbReference type="NCBI Taxonomy" id="197152"/>
    <lineage>
        <taxon>Eukaryota</taxon>
        <taxon>Metazoa</taxon>
        <taxon>Ecdysozoa</taxon>
        <taxon>Arthropoda</taxon>
        <taxon>Hexapoda</taxon>
        <taxon>Insecta</taxon>
        <taxon>Pterygota</taxon>
        <taxon>Palaeoptera</taxon>
        <taxon>Ephemeroptera</taxon>
        <taxon>Pisciforma</taxon>
        <taxon>Baetidae</taxon>
        <taxon>Cloeon</taxon>
    </lineage>
</organism>
<sequence>MKQSLLVLMNTMTKKLDLEILMSFHPRNKLCKVLLMVSIAAKNIWPLKINMKNLDNFFSSNFTRESFISY</sequence>
<keyword evidence="2" id="KW-1185">Reference proteome</keyword>
<dbReference type="AlphaFoldDB" id="A0A8S1E085"/>